<evidence type="ECO:0000313" key="2">
    <source>
        <dbReference type="EMBL" id="MPD06329.1"/>
    </source>
</evidence>
<dbReference type="Proteomes" id="UP000324222">
    <property type="component" value="Unassembled WGS sequence"/>
</dbReference>
<comment type="caution">
    <text evidence="2">The sequence shown here is derived from an EMBL/GenBank/DDBJ whole genome shotgun (WGS) entry which is preliminary data.</text>
</comment>
<proteinExistence type="predicted"/>
<evidence type="ECO:0000313" key="3">
    <source>
        <dbReference type="Proteomes" id="UP000324222"/>
    </source>
</evidence>
<accession>A0A5B7KM27</accession>
<dbReference type="AlphaFoldDB" id="A0A5B7KM27"/>
<feature type="compositionally biased region" description="Polar residues" evidence="1">
    <location>
        <begin position="70"/>
        <end position="80"/>
    </location>
</feature>
<sequence>MSATPGVAFVKPFQRRAALALYVLRCCDTVRAATLRRCSRDVTLLAISSSSSSRRSTPLHRIESPGMGDSTGQPRQGSVSHTRADLCLVQRQDALGVQVACHPAEG</sequence>
<protein>
    <submittedName>
        <fullName evidence="2">Uncharacterized protein</fullName>
    </submittedName>
</protein>
<feature type="region of interest" description="Disordered" evidence="1">
    <location>
        <begin position="48"/>
        <end position="80"/>
    </location>
</feature>
<reference evidence="2 3" key="1">
    <citation type="submission" date="2019-05" db="EMBL/GenBank/DDBJ databases">
        <title>Another draft genome of Portunus trituberculatus and its Hox gene families provides insights of decapod evolution.</title>
        <authorList>
            <person name="Jeong J.-H."/>
            <person name="Song I."/>
            <person name="Kim S."/>
            <person name="Choi T."/>
            <person name="Kim D."/>
            <person name="Ryu S."/>
            <person name="Kim W."/>
        </authorList>
    </citation>
    <scope>NUCLEOTIDE SEQUENCE [LARGE SCALE GENOMIC DNA]</scope>
    <source>
        <tissue evidence="2">Muscle</tissue>
    </source>
</reference>
<dbReference type="EMBL" id="VSRR010150577">
    <property type="protein sequence ID" value="MPD06329.1"/>
    <property type="molecule type" value="Genomic_DNA"/>
</dbReference>
<name>A0A5B7KM27_PORTR</name>
<organism evidence="2 3">
    <name type="scientific">Portunus trituberculatus</name>
    <name type="common">Swimming crab</name>
    <name type="synonym">Neptunus trituberculatus</name>
    <dbReference type="NCBI Taxonomy" id="210409"/>
    <lineage>
        <taxon>Eukaryota</taxon>
        <taxon>Metazoa</taxon>
        <taxon>Ecdysozoa</taxon>
        <taxon>Arthropoda</taxon>
        <taxon>Crustacea</taxon>
        <taxon>Multicrustacea</taxon>
        <taxon>Malacostraca</taxon>
        <taxon>Eumalacostraca</taxon>
        <taxon>Eucarida</taxon>
        <taxon>Decapoda</taxon>
        <taxon>Pleocyemata</taxon>
        <taxon>Brachyura</taxon>
        <taxon>Eubrachyura</taxon>
        <taxon>Portunoidea</taxon>
        <taxon>Portunidae</taxon>
        <taxon>Portuninae</taxon>
        <taxon>Portunus</taxon>
    </lineage>
</organism>
<keyword evidence="3" id="KW-1185">Reference proteome</keyword>
<gene>
    <name evidence="2" type="ORF">E2C01_102135</name>
</gene>
<evidence type="ECO:0000256" key="1">
    <source>
        <dbReference type="SAM" id="MobiDB-lite"/>
    </source>
</evidence>